<dbReference type="OrthoDB" id="9763792at2"/>
<gene>
    <name evidence="7" type="ORF">SAMN02745220_04500</name>
</gene>
<dbReference type="InterPro" id="IPR009057">
    <property type="entry name" value="Homeodomain-like_sf"/>
</dbReference>
<evidence type="ECO:0000256" key="2">
    <source>
        <dbReference type="ARBA" id="ARBA00022840"/>
    </source>
</evidence>
<name>A0A1M7YI62_9BACT</name>
<keyword evidence="4" id="KW-0804">Transcription</keyword>
<dbReference type="Gene3D" id="1.10.10.60">
    <property type="entry name" value="Homeodomain-like"/>
    <property type="match status" value="1"/>
</dbReference>
<dbReference type="EMBL" id="FRFE01000034">
    <property type="protein sequence ID" value="SHO52296.1"/>
    <property type="molecule type" value="Genomic_DNA"/>
</dbReference>
<keyword evidence="3" id="KW-0805">Transcription regulation</keyword>
<feature type="domain" description="NorR-like AAA+ ATPase lid" evidence="6">
    <location>
        <begin position="7"/>
        <end position="69"/>
    </location>
</feature>
<dbReference type="RefSeq" id="WP_073615905.1">
    <property type="nucleotide sequence ID" value="NZ_FRFE01000034.1"/>
</dbReference>
<dbReference type="AlphaFoldDB" id="A0A1M7YI62"/>
<dbReference type="Proteomes" id="UP000184603">
    <property type="component" value="Unassembled WGS sequence"/>
</dbReference>
<dbReference type="Gene3D" id="1.10.8.60">
    <property type="match status" value="1"/>
</dbReference>
<dbReference type="PANTHER" id="PTHR32071">
    <property type="entry name" value="TRANSCRIPTIONAL REGULATORY PROTEIN"/>
    <property type="match status" value="1"/>
</dbReference>
<keyword evidence="1" id="KW-0547">Nucleotide-binding</keyword>
<keyword evidence="8" id="KW-1185">Reference proteome</keyword>
<dbReference type="InterPro" id="IPR058031">
    <property type="entry name" value="AAA_lid_NorR"/>
</dbReference>
<evidence type="ECO:0000259" key="5">
    <source>
        <dbReference type="Pfam" id="PF02954"/>
    </source>
</evidence>
<evidence type="ECO:0000313" key="7">
    <source>
        <dbReference type="EMBL" id="SHO52296.1"/>
    </source>
</evidence>
<dbReference type="GO" id="GO:0043565">
    <property type="term" value="F:sequence-specific DNA binding"/>
    <property type="evidence" value="ECO:0007669"/>
    <property type="project" value="InterPro"/>
</dbReference>
<dbReference type="SUPFAM" id="SSF46689">
    <property type="entry name" value="Homeodomain-like"/>
    <property type="match status" value="1"/>
</dbReference>
<evidence type="ECO:0000259" key="6">
    <source>
        <dbReference type="Pfam" id="PF25601"/>
    </source>
</evidence>
<proteinExistence type="predicted"/>
<feature type="domain" description="DNA binding HTH" evidence="5">
    <location>
        <begin position="83"/>
        <end position="121"/>
    </location>
</feature>
<organism evidence="7 8">
    <name type="scientific">Desulfopila aestuarii DSM 18488</name>
    <dbReference type="NCBI Taxonomy" id="1121416"/>
    <lineage>
        <taxon>Bacteria</taxon>
        <taxon>Pseudomonadati</taxon>
        <taxon>Thermodesulfobacteriota</taxon>
        <taxon>Desulfobulbia</taxon>
        <taxon>Desulfobulbales</taxon>
        <taxon>Desulfocapsaceae</taxon>
        <taxon>Desulfopila</taxon>
    </lineage>
</organism>
<evidence type="ECO:0000256" key="4">
    <source>
        <dbReference type="ARBA" id="ARBA00023163"/>
    </source>
</evidence>
<reference evidence="7 8" key="1">
    <citation type="submission" date="2016-12" db="EMBL/GenBank/DDBJ databases">
        <authorList>
            <person name="Song W.-J."/>
            <person name="Kurnit D.M."/>
        </authorList>
    </citation>
    <scope>NUCLEOTIDE SEQUENCE [LARGE SCALE GENOMIC DNA]</scope>
    <source>
        <strain evidence="7 8">DSM 18488</strain>
    </source>
</reference>
<protein>
    <submittedName>
        <fullName evidence="7">Regulatory protein, Fis family</fullName>
    </submittedName>
</protein>
<dbReference type="InterPro" id="IPR002197">
    <property type="entry name" value="HTH_Fis"/>
</dbReference>
<keyword evidence="2" id="KW-0067">ATP-binding</keyword>
<evidence type="ECO:0000313" key="8">
    <source>
        <dbReference type="Proteomes" id="UP000184603"/>
    </source>
</evidence>
<dbReference type="Pfam" id="PF02954">
    <property type="entry name" value="HTH_8"/>
    <property type="match status" value="1"/>
</dbReference>
<dbReference type="STRING" id="1121416.SAMN02745220_04500"/>
<accession>A0A1M7YI62</accession>
<dbReference type="Pfam" id="PF25601">
    <property type="entry name" value="AAA_lid_14"/>
    <property type="match status" value="1"/>
</dbReference>
<evidence type="ECO:0000256" key="3">
    <source>
        <dbReference type="ARBA" id="ARBA00023015"/>
    </source>
</evidence>
<evidence type="ECO:0000256" key="1">
    <source>
        <dbReference type="ARBA" id="ARBA00022741"/>
    </source>
</evidence>
<sequence length="123" mass="13640">MAIDDVFCRFFCLSNNTNIIGFDASAEQTLLTYSWRGKVCELRNAIERAVILGNAEHILGIDLPESIVPSISSPGSGYPVILSTLEESHIRKILQKTSSIQEAADILGIDQATLWRRRKSYGI</sequence>